<dbReference type="Proteomes" id="UP000467840">
    <property type="component" value="Chromosome 8"/>
</dbReference>
<accession>A0A6A6KM39</accession>
<proteinExistence type="predicted"/>
<sequence>MMDALSHPDRDVLSAMGLEPLYCLRRVAVNENMSWAAARNWDSRDPARVLRQFHYEQAISKLERERWIRAQQASHRLRGERVEVSQAAGAFRLQLTDDFTPAPEYVTWLRKRVETNHGGSGGNKEEVLSTIRIDC</sequence>
<keyword evidence="2" id="KW-1185">Reference proteome</keyword>
<evidence type="ECO:0000313" key="1">
    <source>
        <dbReference type="EMBL" id="KAF2290031.1"/>
    </source>
</evidence>
<reference evidence="1 2" key="1">
    <citation type="journal article" date="2020" name="Mol. Plant">
        <title>The Chromosome-Based Rubber Tree Genome Provides New Insights into Spurge Genome Evolution and Rubber Biosynthesis.</title>
        <authorList>
            <person name="Liu J."/>
            <person name="Shi C."/>
            <person name="Shi C.C."/>
            <person name="Li W."/>
            <person name="Zhang Q.J."/>
            <person name="Zhang Y."/>
            <person name="Li K."/>
            <person name="Lu H.F."/>
            <person name="Shi C."/>
            <person name="Zhu S.T."/>
            <person name="Xiao Z.Y."/>
            <person name="Nan H."/>
            <person name="Yue Y."/>
            <person name="Zhu X.G."/>
            <person name="Wu Y."/>
            <person name="Hong X.N."/>
            <person name="Fan G.Y."/>
            <person name="Tong Y."/>
            <person name="Zhang D."/>
            <person name="Mao C.L."/>
            <person name="Liu Y.L."/>
            <person name="Hao S.J."/>
            <person name="Liu W.Q."/>
            <person name="Lv M.Q."/>
            <person name="Zhang H.B."/>
            <person name="Liu Y."/>
            <person name="Hu-Tang G.R."/>
            <person name="Wang J.P."/>
            <person name="Wang J.H."/>
            <person name="Sun Y.H."/>
            <person name="Ni S.B."/>
            <person name="Chen W.B."/>
            <person name="Zhang X.C."/>
            <person name="Jiao Y.N."/>
            <person name="Eichler E.E."/>
            <person name="Li G.H."/>
            <person name="Liu X."/>
            <person name="Gao L.Z."/>
        </authorList>
    </citation>
    <scope>NUCLEOTIDE SEQUENCE [LARGE SCALE GENOMIC DNA]</scope>
    <source>
        <strain evidence="2">cv. GT1</strain>
        <tissue evidence="1">Leaf</tissue>
    </source>
</reference>
<gene>
    <name evidence="1" type="ORF">GH714_042437</name>
</gene>
<evidence type="ECO:0000313" key="2">
    <source>
        <dbReference type="Proteomes" id="UP000467840"/>
    </source>
</evidence>
<comment type="caution">
    <text evidence="1">The sequence shown here is derived from an EMBL/GenBank/DDBJ whole genome shotgun (WGS) entry which is preliminary data.</text>
</comment>
<protein>
    <submittedName>
        <fullName evidence="1">Uncharacterized protein</fullName>
    </submittedName>
</protein>
<dbReference type="EMBL" id="JAAGAX010000016">
    <property type="protein sequence ID" value="KAF2290031.1"/>
    <property type="molecule type" value="Genomic_DNA"/>
</dbReference>
<dbReference type="AlphaFoldDB" id="A0A6A6KM39"/>
<name>A0A6A6KM39_HEVBR</name>
<organism evidence="1 2">
    <name type="scientific">Hevea brasiliensis</name>
    <name type="common">Para rubber tree</name>
    <name type="synonym">Siphonia brasiliensis</name>
    <dbReference type="NCBI Taxonomy" id="3981"/>
    <lineage>
        <taxon>Eukaryota</taxon>
        <taxon>Viridiplantae</taxon>
        <taxon>Streptophyta</taxon>
        <taxon>Embryophyta</taxon>
        <taxon>Tracheophyta</taxon>
        <taxon>Spermatophyta</taxon>
        <taxon>Magnoliopsida</taxon>
        <taxon>eudicotyledons</taxon>
        <taxon>Gunneridae</taxon>
        <taxon>Pentapetalae</taxon>
        <taxon>rosids</taxon>
        <taxon>fabids</taxon>
        <taxon>Malpighiales</taxon>
        <taxon>Euphorbiaceae</taxon>
        <taxon>Crotonoideae</taxon>
        <taxon>Micrandreae</taxon>
        <taxon>Hevea</taxon>
    </lineage>
</organism>